<dbReference type="GO" id="GO:0000160">
    <property type="term" value="P:phosphorelay signal transduction system"/>
    <property type="evidence" value="ECO:0007669"/>
    <property type="project" value="InterPro"/>
</dbReference>
<dbReference type="Proteomes" id="UP000601108">
    <property type="component" value="Unassembled WGS sequence"/>
</dbReference>
<keyword evidence="1" id="KW-0597">Phosphoprotein</keyword>
<reference evidence="3 4" key="1">
    <citation type="journal article" date="2014" name="Int. J. Syst. Evol. Microbiol.">
        <title>Complete genome sequence of Corynebacterium casei LMG S-19264T (=DSM 44701T), isolated from a smear-ripened cheese.</title>
        <authorList>
            <consortium name="US DOE Joint Genome Institute (JGI-PGF)"/>
            <person name="Walter F."/>
            <person name="Albersmeier A."/>
            <person name="Kalinowski J."/>
            <person name="Ruckert C."/>
        </authorList>
    </citation>
    <scope>NUCLEOTIDE SEQUENCE [LARGE SCALE GENOMIC DNA]</scope>
    <source>
        <strain evidence="3 4">KCTC 12285</strain>
    </source>
</reference>
<comment type="caution">
    <text evidence="3">The sequence shown here is derived from an EMBL/GenBank/DDBJ whole genome shotgun (WGS) entry which is preliminary data.</text>
</comment>
<feature type="domain" description="Response regulatory" evidence="2">
    <location>
        <begin position="4"/>
        <end position="133"/>
    </location>
</feature>
<dbReference type="InterPro" id="IPR001789">
    <property type="entry name" value="Sig_transdc_resp-reg_receiver"/>
</dbReference>
<protein>
    <recommendedName>
        <fullName evidence="2">Response regulatory domain-containing protein</fullName>
    </recommendedName>
</protein>
<evidence type="ECO:0000313" key="4">
    <source>
        <dbReference type="Proteomes" id="UP000601108"/>
    </source>
</evidence>
<dbReference type="PANTHER" id="PTHR45566:SF1">
    <property type="entry name" value="HTH-TYPE TRANSCRIPTIONAL REGULATOR YHJB-RELATED"/>
    <property type="match status" value="1"/>
</dbReference>
<dbReference type="InterPro" id="IPR051015">
    <property type="entry name" value="EvgA-like"/>
</dbReference>
<sequence length="222" mass="25451">MFKKVLVAEDFGSINHGIAQILNERAKIEEIQQAQYCDEAYLKFRRACSDNSPFDLLITDLSFKESHRERKLVSGTQLIEAIRAIQPDIKIIIYSMEDRPGKVKSFFNDLGINGYICKGRYGLNELVQSVKEIYEDKTYISPQLESAMSKNNVFELKDYDLLLLKYLSDGLTQEEIGDCFKKNHISPNSISSIEKRLNKLKFNFKAKNAIHLVAMTKDLGLL</sequence>
<accession>A0A918JXV5</accession>
<proteinExistence type="predicted"/>
<dbReference type="PROSITE" id="PS50110">
    <property type="entry name" value="RESPONSE_REGULATORY"/>
    <property type="match status" value="1"/>
</dbReference>
<dbReference type="CDD" id="cd00156">
    <property type="entry name" value="REC"/>
    <property type="match status" value="1"/>
</dbReference>
<evidence type="ECO:0000259" key="2">
    <source>
        <dbReference type="PROSITE" id="PS50110"/>
    </source>
</evidence>
<dbReference type="SUPFAM" id="SSF52172">
    <property type="entry name" value="CheY-like"/>
    <property type="match status" value="1"/>
</dbReference>
<keyword evidence="4" id="KW-1185">Reference proteome</keyword>
<name>A0A918JXV5_9FLAO</name>
<dbReference type="AlphaFoldDB" id="A0A918JXV5"/>
<feature type="modified residue" description="4-aspartylphosphate" evidence="1">
    <location>
        <position position="60"/>
    </location>
</feature>
<organism evidence="3 4">
    <name type="scientific">Aquimarina muelleri</name>
    <dbReference type="NCBI Taxonomy" id="279356"/>
    <lineage>
        <taxon>Bacteria</taxon>
        <taxon>Pseudomonadati</taxon>
        <taxon>Bacteroidota</taxon>
        <taxon>Flavobacteriia</taxon>
        <taxon>Flavobacteriales</taxon>
        <taxon>Flavobacteriaceae</taxon>
        <taxon>Aquimarina</taxon>
    </lineage>
</organism>
<dbReference type="Gene3D" id="3.40.50.2300">
    <property type="match status" value="1"/>
</dbReference>
<dbReference type="PANTHER" id="PTHR45566">
    <property type="entry name" value="HTH-TYPE TRANSCRIPTIONAL REGULATOR YHJB-RELATED"/>
    <property type="match status" value="1"/>
</dbReference>
<dbReference type="RefSeq" id="WP_027412538.1">
    <property type="nucleotide sequence ID" value="NZ_BMWS01000012.1"/>
</dbReference>
<evidence type="ECO:0000313" key="3">
    <source>
        <dbReference type="EMBL" id="GGX19016.1"/>
    </source>
</evidence>
<dbReference type="SMART" id="SM00448">
    <property type="entry name" value="REC"/>
    <property type="match status" value="1"/>
</dbReference>
<dbReference type="Pfam" id="PF00072">
    <property type="entry name" value="Response_reg"/>
    <property type="match status" value="1"/>
</dbReference>
<gene>
    <name evidence="3" type="ORF">GCM10007384_20440</name>
</gene>
<evidence type="ECO:0000256" key="1">
    <source>
        <dbReference type="PROSITE-ProRule" id="PRU00169"/>
    </source>
</evidence>
<dbReference type="EMBL" id="BMWS01000012">
    <property type="protein sequence ID" value="GGX19016.1"/>
    <property type="molecule type" value="Genomic_DNA"/>
</dbReference>
<dbReference type="InterPro" id="IPR011006">
    <property type="entry name" value="CheY-like_superfamily"/>
</dbReference>